<keyword evidence="4 10" id="KW-0808">Transferase</keyword>
<protein>
    <recommendedName>
        <fullName evidence="3 10">Gluconokinase</fullName>
        <ecNumber evidence="3 10">2.7.1.12</ecNumber>
    </recommendedName>
</protein>
<dbReference type="GO" id="GO:0019521">
    <property type="term" value="P:D-gluconate metabolic process"/>
    <property type="evidence" value="ECO:0007669"/>
    <property type="project" value="UniProtKB-KW"/>
</dbReference>
<evidence type="ECO:0000256" key="4">
    <source>
        <dbReference type="ARBA" id="ARBA00022679"/>
    </source>
</evidence>
<dbReference type="GO" id="GO:0005737">
    <property type="term" value="C:cytoplasm"/>
    <property type="evidence" value="ECO:0007669"/>
    <property type="project" value="TreeGrafter"/>
</dbReference>
<organism evidence="11 12">
    <name type="scientific">Kaistia hirudinis</name>
    <dbReference type="NCBI Taxonomy" id="1293440"/>
    <lineage>
        <taxon>Bacteria</taxon>
        <taxon>Pseudomonadati</taxon>
        <taxon>Pseudomonadota</taxon>
        <taxon>Alphaproteobacteria</taxon>
        <taxon>Hyphomicrobiales</taxon>
        <taxon>Kaistiaceae</taxon>
        <taxon>Kaistia</taxon>
    </lineage>
</organism>
<reference evidence="11 12" key="1">
    <citation type="submission" date="2020-08" db="EMBL/GenBank/DDBJ databases">
        <title>Genomic Encyclopedia of Type Strains, Phase IV (KMG-IV): sequencing the most valuable type-strain genomes for metagenomic binning, comparative biology and taxonomic classification.</title>
        <authorList>
            <person name="Goeker M."/>
        </authorList>
    </citation>
    <scope>NUCLEOTIDE SEQUENCE [LARGE SCALE GENOMIC DNA]</scope>
    <source>
        <strain evidence="11 12">DSM 25966</strain>
    </source>
</reference>
<dbReference type="Proteomes" id="UP000553963">
    <property type="component" value="Unassembled WGS sequence"/>
</dbReference>
<evidence type="ECO:0000256" key="10">
    <source>
        <dbReference type="RuleBase" id="RU363066"/>
    </source>
</evidence>
<dbReference type="FunFam" id="3.40.50.300:FF:000522">
    <property type="entry name" value="Gluconokinase"/>
    <property type="match status" value="1"/>
</dbReference>
<keyword evidence="8" id="KW-0311">Gluconate utilization</keyword>
<comment type="catalytic activity">
    <reaction evidence="9 10">
        <text>D-gluconate + ATP = 6-phospho-D-gluconate + ADP + H(+)</text>
        <dbReference type="Rhea" id="RHEA:19433"/>
        <dbReference type="ChEBI" id="CHEBI:15378"/>
        <dbReference type="ChEBI" id="CHEBI:18391"/>
        <dbReference type="ChEBI" id="CHEBI:30616"/>
        <dbReference type="ChEBI" id="CHEBI:58759"/>
        <dbReference type="ChEBI" id="CHEBI:456216"/>
        <dbReference type="EC" id="2.7.1.12"/>
    </reaction>
</comment>
<comment type="caution">
    <text evidence="11">The sequence shown here is derived from an EMBL/GenBank/DDBJ whole genome shotgun (WGS) entry which is preliminary data.</text>
</comment>
<evidence type="ECO:0000256" key="6">
    <source>
        <dbReference type="ARBA" id="ARBA00022777"/>
    </source>
</evidence>
<comment type="pathway">
    <text evidence="1">Carbohydrate acid metabolism.</text>
</comment>
<dbReference type="PANTHER" id="PTHR43442:SF3">
    <property type="entry name" value="GLUCONOKINASE-RELATED"/>
    <property type="match status" value="1"/>
</dbReference>
<dbReference type="InterPro" id="IPR027417">
    <property type="entry name" value="P-loop_NTPase"/>
</dbReference>
<dbReference type="SUPFAM" id="SSF52540">
    <property type="entry name" value="P-loop containing nucleoside triphosphate hydrolases"/>
    <property type="match status" value="1"/>
</dbReference>
<keyword evidence="7 10" id="KW-0067">ATP-binding</keyword>
<evidence type="ECO:0000256" key="2">
    <source>
        <dbReference type="ARBA" id="ARBA00008420"/>
    </source>
</evidence>
<name>A0A840AVU7_9HYPH</name>
<evidence type="ECO:0000256" key="3">
    <source>
        <dbReference type="ARBA" id="ARBA00012054"/>
    </source>
</evidence>
<evidence type="ECO:0000313" key="11">
    <source>
        <dbReference type="EMBL" id="MBB3933802.1"/>
    </source>
</evidence>
<comment type="similarity">
    <text evidence="2 10">Belongs to the gluconokinase GntK/GntV family.</text>
</comment>
<dbReference type="Pfam" id="PF13671">
    <property type="entry name" value="AAA_33"/>
    <property type="match status" value="1"/>
</dbReference>
<dbReference type="NCBIfam" id="TIGR01313">
    <property type="entry name" value="therm_gnt_kin"/>
    <property type="match status" value="1"/>
</dbReference>
<dbReference type="EC" id="2.7.1.12" evidence="3 10"/>
<dbReference type="GO" id="GO:0005524">
    <property type="term" value="F:ATP binding"/>
    <property type="evidence" value="ECO:0007669"/>
    <property type="project" value="UniProtKB-KW"/>
</dbReference>
<evidence type="ECO:0000256" key="7">
    <source>
        <dbReference type="ARBA" id="ARBA00022840"/>
    </source>
</evidence>
<evidence type="ECO:0000313" key="12">
    <source>
        <dbReference type="Proteomes" id="UP000553963"/>
    </source>
</evidence>
<evidence type="ECO:0000256" key="1">
    <source>
        <dbReference type="ARBA" id="ARBA00004761"/>
    </source>
</evidence>
<keyword evidence="5 10" id="KW-0547">Nucleotide-binding</keyword>
<evidence type="ECO:0000256" key="8">
    <source>
        <dbReference type="ARBA" id="ARBA00023064"/>
    </source>
</evidence>
<gene>
    <name evidence="11" type="ORF">GGR25_004880</name>
</gene>
<dbReference type="RefSeq" id="WP_183401457.1">
    <property type="nucleotide sequence ID" value="NZ_JACIDS010000008.1"/>
</dbReference>
<dbReference type="PANTHER" id="PTHR43442">
    <property type="entry name" value="GLUCONOKINASE-RELATED"/>
    <property type="match status" value="1"/>
</dbReference>
<evidence type="ECO:0000256" key="9">
    <source>
        <dbReference type="ARBA" id="ARBA00048090"/>
    </source>
</evidence>
<evidence type="ECO:0000256" key="5">
    <source>
        <dbReference type="ARBA" id="ARBA00022741"/>
    </source>
</evidence>
<proteinExistence type="inferred from homology"/>
<dbReference type="EMBL" id="JACIDS010000008">
    <property type="protein sequence ID" value="MBB3933802.1"/>
    <property type="molecule type" value="Genomic_DNA"/>
</dbReference>
<dbReference type="CDD" id="cd02021">
    <property type="entry name" value="GntK"/>
    <property type="match status" value="1"/>
</dbReference>
<accession>A0A840AVU7</accession>
<sequence>MSETSPVLKRNLIVMGVSGSGKTTAGETLARHFGAPFIEGDALHPASNVAKMAAGTPLTDADRLPWLEKIAERLAEADDGPNGVVAACSSLKRTYRRILTAKTKRRTSFVFLDGSRALLAQRMATRKGHFMPASLLDSQLATLEKPGADEDVIRIDLDGDIDAELASAIARIEAEDAEIA</sequence>
<dbReference type="GO" id="GO:0046316">
    <property type="term" value="F:gluconokinase activity"/>
    <property type="evidence" value="ECO:0007669"/>
    <property type="project" value="UniProtKB-EC"/>
</dbReference>
<dbReference type="Gene3D" id="3.40.50.300">
    <property type="entry name" value="P-loop containing nucleotide triphosphate hydrolases"/>
    <property type="match status" value="1"/>
</dbReference>
<keyword evidence="12" id="KW-1185">Reference proteome</keyword>
<dbReference type="InterPro" id="IPR006001">
    <property type="entry name" value="Therm_gnt_kin"/>
</dbReference>
<keyword evidence="6 10" id="KW-0418">Kinase</keyword>
<dbReference type="AlphaFoldDB" id="A0A840AVU7"/>